<dbReference type="Gene3D" id="2.30.120.10">
    <property type="match status" value="1"/>
</dbReference>
<keyword evidence="3" id="KW-0378">Hydrolase</keyword>
<name>A0AA92ILY6_9GAMM</name>
<dbReference type="Proteomes" id="UP000427820">
    <property type="component" value="Chromosome"/>
</dbReference>
<dbReference type="KEGG" id="panm:D3795_07275"/>
<dbReference type="InterPro" id="IPR043147">
    <property type="entry name" value="Penicillin_amidase_A-knob"/>
</dbReference>
<evidence type="ECO:0000256" key="5">
    <source>
        <dbReference type="SAM" id="SignalP"/>
    </source>
</evidence>
<dbReference type="GO" id="GO:0017000">
    <property type="term" value="P:antibiotic biosynthetic process"/>
    <property type="evidence" value="ECO:0007669"/>
    <property type="project" value="InterPro"/>
</dbReference>
<dbReference type="Gene3D" id="1.10.1400.10">
    <property type="match status" value="1"/>
</dbReference>
<dbReference type="InterPro" id="IPR023343">
    <property type="entry name" value="Penicillin_amidase_dom1"/>
</dbReference>
<keyword evidence="2 5" id="KW-0732">Signal</keyword>
<organism evidence="6 7">
    <name type="scientific">Pseudidiomarina andamanensis</name>
    <dbReference type="NCBI Taxonomy" id="1940690"/>
    <lineage>
        <taxon>Bacteria</taxon>
        <taxon>Pseudomonadati</taxon>
        <taxon>Pseudomonadota</taxon>
        <taxon>Gammaproteobacteria</taxon>
        <taxon>Alteromonadales</taxon>
        <taxon>Idiomarinaceae</taxon>
        <taxon>Pseudidiomarina</taxon>
    </lineage>
</organism>
<dbReference type="InterPro" id="IPR043146">
    <property type="entry name" value="Penicillin_amidase_N_B-knob"/>
</dbReference>
<evidence type="ECO:0000256" key="1">
    <source>
        <dbReference type="ARBA" id="ARBA00006586"/>
    </source>
</evidence>
<evidence type="ECO:0000313" key="7">
    <source>
        <dbReference type="Proteomes" id="UP000427820"/>
    </source>
</evidence>
<protein>
    <submittedName>
        <fullName evidence="6">Acylase</fullName>
    </submittedName>
</protein>
<dbReference type="Gene3D" id="1.10.439.10">
    <property type="entry name" value="Penicillin Amidohydrolase, domain 1"/>
    <property type="match status" value="1"/>
</dbReference>
<evidence type="ECO:0000256" key="2">
    <source>
        <dbReference type="ARBA" id="ARBA00022729"/>
    </source>
</evidence>
<dbReference type="PROSITE" id="PS51257">
    <property type="entry name" value="PROKAR_LIPOPROTEIN"/>
    <property type="match status" value="1"/>
</dbReference>
<keyword evidence="4" id="KW-0865">Zymogen</keyword>
<feature type="chain" id="PRO_5041705678" evidence="5">
    <location>
        <begin position="26"/>
        <end position="839"/>
    </location>
</feature>
<evidence type="ECO:0000313" key="6">
    <source>
        <dbReference type="EMBL" id="QGT95971.1"/>
    </source>
</evidence>
<reference evidence="6 7" key="1">
    <citation type="submission" date="2018-09" db="EMBL/GenBank/DDBJ databases">
        <title>Whole genome sequencing of Idiomarina andamanensis W-5T (LMG 29773T= JCM 31645T).</title>
        <authorList>
            <person name="Das S.K."/>
        </authorList>
    </citation>
    <scope>NUCLEOTIDE SEQUENCE [LARGE SCALE GENOMIC DNA]</scope>
    <source>
        <strain evidence="6 7">W-5T</strain>
    </source>
</reference>
<keyword evidence="7" id="KW-1185">Reference proteome</keyword>
<dbReference type="SUPFAM" id="SSF56235">
    <property type="entry name" value="N-terminal nucleophile aminohydrolases (Ntn hydrolases)"/>
    <property type="match status" value="1"/>
</dbReference>
<dbReference type="CDD" id="cd01936">
    <property type="entry name" value="Ntn_CA"/>
    <property type="match status" value="1"/>
</dbReference>
<feature type="signal peptide" evidence="5">
    <location>
        <begin position="1"/>
        <end position="25"/>
    </location>
</feature>
<accession>A0AA92ILY6</accession>
<dbReference type="InterPro" id="IPR002692">
    <property type="entry name" value="S45"/>
</dbReference>
<comment type="similarity">
    <text evidence="1">Belongs to the peptidase S45 family.</text>
</comment>
<dbReference type="EMBL" id="CP032551">
    <property type="protein sequence ID" value="QGT95971.1"/>
    <property type="molecule type" value="Genomic_DNA"/>
</dbReference>
<evidence type="ECO:0000256" key="4">
    <source>
        <dbReference type="ARBA" id="ARBA00023145"/>
    </source>
</evidence>
<gene>
    <name evidence="6" type="ORF">D3795_07275</name>
</gene>
<dbReference type="GO" id="GO:0016811">
    <property type="term" value="F:hydrolase activity, acting on carbon-nitrogen (but not peptide) bonds, in linear amides"/>
    <property type="evidence" value="ECO:0007669"/>
    <property type="project" value="InterPro"/>
</dbReference>
<dbReference type="RefSeq" id="WP_156267476.1">
    <property type="nucleotide sequence ID" value="NZ_CP032551.1"/>
</dbReference>
<dbReference type="Pfam" id="PF01804">
    <property type="entry name" value="Penicil_amidase"/>
    <property type="match status" value="1"/>
</dbReference>
<proteinExistence type="inferred from homology"/>
<sequence>MKIRTKKINLLTPLVLSGGVFLLTACGDSSSETDTSSEPLTPISGIATFAPAGNLSADVTWTNYGVPYVKADDLESLGFGVGYAFAQDNLCILADQIVKFNSKRSFYFGPDAVPGSGDSGNLLTDFGFLTLGIRDNAEVGFEQISEKAQALLTGYAAGYNKYINETPEADMDPTCAGQPWVQDITPIDLMTYAQGVALLPGAANFTGPLFLGVPNNQTFVTSESGEPVVLNFDISTVGIPDTNPTESGSNGWAIGSELSATEQGMLIANPHFPHTGNQRFWQFGIEVPGHLKVVGGSLSGMPGIVNIGFNENVAWTHTFSTASRFTIHRLTLDPENSEGTSYMLDGESVPMTTKTHDIRVATGPGTYMTLRKTSYYSEFGPVIVIPNALPWGTDGTGQDVAYALYDANLPNYDLFDHWLGMNMADSIEAYKQTFVDFTGTVFNNAMAVDAQGNAFFTDGSSVPHILPDALAVWAEDPLYQALTEQAGLFIFPGDDSAFMPQGTVPFDQAPQLERNDFVQNSNDSFWLTNPAAPIEGLSPLWGPVGNQQSLRSRLGQKMLAEGGSVDGRFTREDLVDRLIGNRNYLGEAVLEDLLALCETQGATPVTMADSSTVVITPACDALALWDGRMNLASQGAMMFREFAFEFNRDPQWQVAYDPEQPTTTPNTLAANNTVLQQLATAQQRIINAGLDPAASLGSVQFVERSNPDGTPSGVKLPWGGANNIEGGFNVFRSNMGNDGTILPRHRYPLLPGSDLSAEAGGYHITYGSSWMFAMEFTADGPEAEGLLTYSQSSNVLSDHYLDQTLLYSEQPQLRSLHFQQEDIDANAATTATLSGDSLR</sequence>
<dbReference type="PANTHER" id="PTHR34218">
    <property type="entry name" value="PEPTIDASE S45 PENICILLIN AMIDASE"/>
    <property type="match status" value="1"/>
</dbReference>
<dbReference type="Gene3D" id="3.60.20.10">
    <property type="entry name" value="Glutamine Phosphoribosylpyrophosphate, subunit 1, domain 1"/>
    <property type="match status" value="1"/>
</dbReference>
<dbReference type="AlphaFoldDB" id="A0AA92ILY6"/>
<dbReference type="PANTHER" id="PTHR34218:SF3">
    <property type="entry name" value="ACYL-HOMOSERINE LACTONE ACYLASE PVDQ"/>
    <property type="match status" value="1"/>
</dbReference>
<dbReference type="InterPro" id="IPR029055">
    <property type="entry name" value="Ntn_hydrolases_N"/>
</dbReference>
<evidence type="ECO:0000256" key="3">
    <source>
        <dbReference type="ARBA" id="ARBA00022801"/>
    </source>
</evidence>